<sequence length="670" mass="79056">MSENNQNLLLPYQEVDQQIQDLIKHNLDLKYNQEQMFEKVIQLVYHFEQAVNTDVTSVQEQQMKRLRDSIKDLMKELGKASTTELELTQARLEKKKDEWAQEQAKTLKDYHQEKKNSEESQKKIESLEKRIEYILETDFTKVNDGHYQRVVTELVQENEMSKKQISRYERENKNLRKHMEEINLKLQRVSSKLELMKKKISSKDLESVNEEHQQQLKNMQTQPYQQIAQINEIPKGILQSMELPKNLNFRFFSLKQTFANLLNDITEQGSTEFTNQVLNQKSIKKQKESIMLVTRSFLSFKEVGDNLTTMHKIFIEMDRIRDLKTLMVFLQDKFKPIFISERCNLWILDRHAGFYYTTKQGNKNEEIRALYTKGEFSKQHRKQKAINKNVQDADEIVLYQSVGEKKQFKIIVDSTLCIPIFRRSSLNQNDEEEEKQIYCGILEISNSKSDDCKFSYDEEFYGVILAQQISNLLSKISFERQITAELNYNGYFYEAFCDFLKCQNRFQLFYKINEWIANIFSTVSHRFYFVENSQTELVRFDNMKKEKIIYSTNQGACGYAVKNNEIMCIDNIKQSPYFNSHIDVNTILPVYVIPLREQQSTSSINEENKSKINGVVEIVVKKQYKVQVEKEKLLLGSSPIVGVDDSFEHCLNIFGKFLTKAISIFPENFQ</sequence>
<evidence type="ECO:0000313" key="3">
    <source>
        <dbReference type="Proteomes" id="UP000054937"/>
    </source>
</evidence>
<name>A0A0V0R4I7_PSEPJ</name>
<evidence type="ECO:0000256" key="1">
    <source>
        <dbReference type="SAM" id="Coils"/>
    </source>
</evidence>
<keyword evidence="1" id="KW-0175">Coiled coil</keyword>
<dbReference type="Proteomes" id="UP000054937">
    <property type="component" value="Unassembled WGS sequence"/>
</dbReference>
<dbReference type="AlphaFoldDB" id="A0A0V0R4I7"/>
<keyword evidence="3" id="KW-1185">Reference proteome</keyword>
<protein>
    <recommendedName>
        <fullName evidence="4">GAF domain-containing protein</fullName>
    </recommendedName>
</protein>
<evidence type="ECO:0000313" key="2">
    <source>
        <dbReference type="EMBL" id="KRX09396.1"/>
    </source>
</evidence>
<comment type="caution">
    <text evidence="2">The sequence shown here is derived from an EMBL/GenBank/DDBJ whole genome shotgun (WGS) entry which is preliminary data.</text>
</comment>
<dbReference type="InParanoid" id="A0A0V0R4I7"/>
<feature type="coiled-coil region" evidence="1">
    <location>
        <begin position="56"/>
        <end position="222"/>
    </location>
</feature>
<dbReference type="OMA" id="WMETILT"/>
<reference evidence="2 3" key="1">
    <citation type="journal article" date="2015" name="Sci. Rep.">
        <title>Genome of the facultative scuticociliatosis pathogen Pseudocohnilembus persalinus provides insight into its virulence through horizontal gene transfer.</title>
        <authorList>
            <person name="Xiong J."/>
            <person name="Wang G."/>
            <person name="Cheng J."/>
            <person name="Tian M."/>
            <person name="Pan X."/>
            <person name="Warren A."/>
            <person name="Jiang C."/>
            <person name="Yuan D."/>
            <person name="Miao W."/>
        </authorList>
    </citation>
    <scope>NUCLEOTIDE SEQUENCE [LARGE SCALE GENOMIC DNA]</scope>
    <source>
        <strain evidence="2">36N120E</strain>
    </source>
</reference>
<dbReference type="EMBL" id="LDAU01000051">
    <property type="protein sequence ID" value="KRX09396.1"/>
    <property type="molecule type" value="Genomic_DNA"/>
</dbReference>
<accession>A0A0V0R4I7</accession>
<dbReference type="OrthoDB" id="292444at2759"/>
<gene>
    <name evidence="2" type="ORF">PPERSA_04702</name>
</gene>
<organism evidence="2 3">
    <name type="scientific">Pseudocohnilembus persalinus</name>
    <name type="common">Ciliate</name>
    <dbReference type="NCBI Taxonomy" id="266149"/>
    <lineage>
        <taxon>Eukaryota</taxon>
        <taxon>Sar</taxon>
        <taxon>Alveolata</taxon>
        <taxon>Ciliophora</taxon>
        <taxon>Intramacronucleata</taxon>
        <taxon>Oligohymenophorea</taxon>
        <taxon>Scuticociliatia</taxon>
        <taxon>Philasterida</taxon>
        <taxon>Pseudocohnilembidae</taxon>
        <taxon>Pseudocohnilembus</taxon>
    </lineage>
</organism>
<proteinExistence type="predicted"/>
<dbReference type="SUPFAM" id="SSF55781">
    <property type="entry name" value="GAF domain-like"/>
    <property type="match status" value="2"/>
</dbReference>
<dbReference type="InterPro" id="IPR029016">
    <property type="entry name" value="GAF-like_dom_sf"/>
</dbReference>
<evidence type="ECO:0008006" key="4">
    <source>
        <dbReference type="Google" id="ProtNLM"/>
    </source>
</evidence>
<dbReference type="Gene3D" id="3.30.450.40">
    <property type="match status" value="2"/>
</dbReference>